<gene>
    <name evidence="2" type="ORF">GCM10009744_33650</name>
</gene>
<keyword evidence="3" id="KW-1185">Reference proteome</keyword>
<protein>
    <recommendedName>
        <fullName evidence="4">Excreted virulence factor EspC (Type VII ESX diderm)</fullName>
    </recommendedName>
</protein>
<evidence type="ECO:0000313" key="2">
    <source>
        <dbReference type="EMBL" id="GAA1640990.1"/>
    </source>
</evidence>
<dbReference type="RefSeq" id="WP_344112439.1">
    <property type="nucleotide sequence ID" value="NZ_BAAANE010000005.1"/>
</dbReference>
<dbReference type="Proteomes" id="UP001501319">
    <property type="component" value="Unassembled WGS sequence"/>
</dbReference>
<dbReference type="EMBL" id="BAAANE010000005">
    <property type="protein sequence ID" value="GAA1640990.1"/>
    <property type="molecule type" value="Genomic_DNA"/>
</dbReference>
<evidence type="ECO:0000256" key="1">
    <source>
        <dbReference type="SAM" id="MobiDB-lite"/>
    </source>
</evidence>
<reference evidence="2 3" key="1">
    <citation type="journal article" date="2019" name="Int. J. Syst. Evol. Microbiol.">
        <title>The Global Catalogue of Microorganisms (GCM) 10K type strain sequencing project: providing services to taxonomists for standard genome sequencing and annotation.</title>
        <authorList>
            <consortium name="The Broad Institute Genomics Platform"/>
            <consortium name="The Broad Institute Genome Sequencing Center for Infectious Disease"/>
            <person name="Wu L."/>
            <person name="Ma J."/>
        </authorList>
    </citation>
    <scope>NUCLEOTIDE SEQUENCE [LARGE SCALE GENOMIC DNA]</scope>
    <source>
        <strain evidence="2 3">JCM 14306</strain>
    </source>
</reference>
<accession>A0ABN2FDE0</accession>
<evidence type="ECO:0008006" key="4">
    <source>
        <dbReference type="Google" id="ProtNLM"/>
    </source>
</evidence>
<feature type="region of interest" description="Disordered" evidence="1">
    <location>
        <begin position="118"/>
        <end position="145"/>
    </location>
</feature>
<comment type="caution">
    <text evidence="2">The sequence shown here is derived from an EMBL/GenBank/DDBJ whole genome shotgun (WGS) entry which is preliminary data.</text>
</comment>
<proteinExistence type="predicted"/>
<evidence type="ECO:0000313" key="3">
    <source>
        <dbReference type="Proteomes" id="UP001501319"/>
    </source>
</evidence>
<organism evidence="2 3">
    <name type="scientific">Kribbella alba</name>
    <dbReference type="NCBI Taxonomy" id="190197"/>
    <lineage>
        <taxon>Bacteria</taxon>
        <taxon>Bacillati</taxon>
        <taxon>Actinomycetota</taxon>
        <taxon>Actinomycetes</taxon>
        <taxon>Propionibacteriales</taxon>
        <taxon>Kribbellaceae</taxon>
        <taxon>Kribbella</taxon>
    </lineage>
</organism>
<sequence>MSAALWIEETQAMSDFAGALKNPNLGVIKADAMKACGGLPECAALATGVNELFAKGLAFLTDVDQGFNAFKDIVAQCQSDYLSNDTTQAEKIATTAHHAVGEDYLPGLVGTPVPAGTSALAGEQPTGMRGVLDPLLRAGSAGGPR</sequence>
<name>A0ABN2FDE0_9ACTN</name>